<proteinExistence type="predicted"/>
<sequence length="106" mass="11927">MLDLRPGDYVECVDNSPRSPISTIMPEGDRLYTVEEVRFIAGGYSLRLNELAPSCYMGGPCTCGDCGWDARRFRRVYRPEARKLELFKAMLRTLKPAIADPVPIGN</sequence>
<comment type="caution">
    <text evidence="1">The sequence shown here is derived from an EMBL/GenBank/DDBJ whole genome shotgun (WGS) entry which is preliminary data.</text>
</comment>
<name>A0A9X1QMM6_9SPHN</name>
<evidence type="ECO:0000313" key="1">
    <source>
        <dbReference type="EMBL" id="MCF2515309.1"/>
    </source>
</evidence>
<accession>A0A9X1QMM6</accession>
<dbReference type="EMBL" id="JAKFGM010000002">
    <property type="protein sequence ID" value="MCF2515309.1"/>
    <property type="molecule type" value="Genomic_DNA"/>
</dbReference>
<dbReference type="AlphaFoldDB" id="A0A9X1QMM6"/>
<gene>
    <name evidence="1" type="ORF">LVY65_09570</name>
</gene>
<reference evidence="1" key="1">
    <citation type="submission" date="2022-01" db="EMBL/GenBank/DDBJ databases">
        <authorList>
            <person name="Jo J.-H."/>
            <person name="Im W.-T."/>
        </authorList>
    </citation>
    <scope>NUCLEOTIDE SEQUENCE</scope>
    <source>
        <strain evidence="1">G124</strain>
    </source>
</reference>
<dbReference type="Proteomes" id="UP001139410">
    <property type="component" value="Unassembled WGS sequence"/>
</dbReference>
<protein>
    <submittedName>
        <fullName evidence="1">Uncharacterized protein</fullName>
    </submittedName>
</protein>
<evidence type="ECO:0000313" key="2">
    <source>
        <dbReference type="Proteomes" id="UP001139410"/>
    </source>
</evidence>
<keyword evidence="2" id="KW-1185">Reference proteome</keyword>
<dbReference type="RefSeq" id="WP_235067840.1">
    <property type="nucleotide sequence ID" value="NZ_JAKFGM010000002.1"/>
</dbReference>
<organism evidence="1 2">
    <name type="scientific">Sphingomonas cremea</name>
    <dbReference type="NCBI Taxonomy" id="2904799"/>
    <lineage>
        <taxon>Bacteria</taxon>
        <taxon>Pseudomonadati</taxon>
        <taxon>Pseudomonadota</taxon>
        <taxon>Alphaproteobacteria</taxon>
        <taxon>Sphingomonadales</taxon>
        <taxon>Sphingomonadaceae</taxon>
        <taxon>Sphingomonas</taxon>
    </lineage>
</organism>